<dbReference type="EMBL" id="JAHQCR010000086">
    <property type="protein sequence ID" value="MBU9723746.1"/>
    <property type="molecule type" value="Genomic_DNA"/>
</dbReference>
<gene>
    <name evidence="1" type="primary">arsD</name>
    <name evidence="1" type="ORF">KS407_20200</name>
</gene>
<reference evidence="1 2" key="1">
    <citation type="submission" date="2021-06" db="EMBL/GenBank/DDBJ databases">
        <title>Bacillus sp. RD4P76, an endophyte from a halophyte.</title>
        <authorList>
            <person name="Sun J.-Q."/>
        </authorList>
    </citation>
    <scope>NUCLEOTIDE SEQUENCE [LARGE SCALE GENOMIC DNA]</scope>
    <source>
        <strain evidence="1 2">JCM 17098</strain>
    </source>
</reference>
<sequence>MARIRIYDPALCCPTGVCGPSVDPELTRIATAIFLLEKKGVDVKRFNLSSEPQEFVEELKVQKLLEEKGTDALPVVIVNGEVEKIGEYPSNDELASWTGLSKGELSKKDKSKNNITLL</sequence>
<dbReference type="Pfam" id="PF06953">
    <property type="entry name" value="ArsD"/>
    <property type="match status" value="1"/>
</dbReference>
<dbReference type="RefSeq" id="WP_088073227.1">
    <property type="nucleotide sequence ID" value="NZ_JAHQCR010000086.1"/>
</dbReference>
<name>A0ABS6JYS3_9BACI</name>
<organism evidence="1 2">
    <name type="scientific">Evansella alkalicola</name>
    <dbReference type="NCBI Taxonomy" id="745819"/>
    <lineage>
        <taxon>Bacteria</taxon>
        <taxon>Bacillati</taxon>
        <taxon>Bacillota</taxon>
        <taxon>Bacilli</taxon>
        <taxon>Bacillales</taxon>
        <taxon>Bacillaceae</taxon>
        <taxon>Evansella</taxon>
    </lineage>
</organism>
<keyword evidence="2" id="KW-1185">Reference proteome</keyword>
<dbReference type="Gene3D" id="3.40.30.10">
    <property type="entry name" value="Glutaredoxin"/>
    <property type="match status" value="1"/>
</dbReference>
<dbReference type="InterPro" id="IPR010712">
    <property type="entry name" value="Arsenical-R_ArsD"/>
</dbReference>
<proteinExistence type="predicted"/>
<evidence type="ECO:0000313" key="1">
    <source>
        <dbReference type="EMBL" id="MBU9723746.1"/>
    </source>
</evidence>
<accession>A0ABS6JYS3</accession>
<dbReference type="Proteomes" id="UP000790580">
    <property type="component" value="Unassembled WGS sequence"/>
</dbReference>
<evidence type="ECO:0000313" key="2">
    <source>
        <dbReference type="Proteomes" id="UP000790580"/>
    </source>
</evidence>
<dbReference type="NCBIfam" id="NF033727">
    <property type="entry name" value="chaperon_ArsD"/>
    <property type="match status" value="1"/>
</dbReference>
<comment type="caution">
    <text evidence="1">The sequence shown here is derived from an EMBL/GenBank/DDBJ whole genome shotgun (WGS) entry which is preliminary data.</text>
</comment>
<protein>
    <submittedName>
        <fullName evidence="1">Arsenite efflux transporter metallochaperone ArsD</fullName>
    </submittedName>
</protein>